<evidence type="ECO:0000256" key="6">
    <source>
        <dbReference type="ARBA" id="ARBA00022839"/>
    </source>
</evidence>
<keyword evidence="1 11" id="KW-0540">Nuclease</keyword>
<dbReference type="InterPro" id="IPR027417">
    <property type="entry name" value="P-loop_NTPase"/>
</dbReference>
<organism evidence="13 14">
    <name type="scientific">Rodentibacter caecimuris</name>
    <dbReference type="NCBI Taxonomy" id="1796644"/>
    <lineage>
        <taxon>Bacteria</taxon>
        <taxon>Pseudomonadati</taxon>
        <taxon>Pseudomonadota</taxon>
        <taxon>Gammaproteobacteria</taxon>
        <taxon>Pasteurellales</taxon>
        <taxon>Pasteurellaceae</taxon>
        <taxon>Rodentibacter</taxon>
    </lineage>
</organism>
<keyword evidence="7 11" id="KW-0067">ATP-binding</keyword>
<keyword evidence="3 11" id="KW-0227">DNA damage</keyword>
<dbReference type="PANTHER" id="PTHR43788:SF6">
    <property type="entry name" value="DNA HELICASE B"/>
    <property type="match status" value="1"/>
</dbReference>
<dbReference type="InterPro" id="IPR050534">
    <property type="entry name" value="Coronavir_polyprotein_1ab"/>
</dbReference>
<dbReference type="InterPro" id="IPR041851">
    <property type="entry name" value="RecD_N_sf"/>
</dbReference>
<evidence type="ECO:0000256" key="4">
    <source>
        <dbReference type="ARBA" id="ARBA00022801"/>
    </source>
</evidence>
<proteinExistence type="inferred from homology"/>
<keyword evidence="6 11" id="KW-0269">Exonuclease</keyword>
<comment type="catalytic activity">
    <reaction evidence="11">
        <text>ATP + H2O = ADP + phosphate + H(+)</text>
        <dbReference type="Rhea" id="RHEA:13065"/>
        <dbReference type="ChEBI" id="CHEBI:15377"/>
        <dbReference type="ChEBI" id="CHEBI:15378"/>
        <dbReference type="ChEBI" id="CHEBI:30616"/>
        <dbReference type="ChEBI" id="CHEBI:43474"/>
        <dbReference type="ChEBI" id="CHEBI:456216"/>
        <dbReference type="EC" id="5.6.2.3"/>
    </reaction>
</comment>
<evidence type="ECO:0000256" key="2">
    <source>
        <dbReference type="ARBA" id="ARBA00022741"/>
    </source>
</evidence>
<evidence type="ECO:0000256" key="9">
    <source>
        <dbReference type="ARBA" id="ARBA00023204"/>
    </source>
</evidence>
<keyword evidence="9 11" id="KW-0234">DNA repair</keyword>
<accession>A0ABX3KYC8</accession>
<protein>
    <recommendedName>
        <fullName evidence="11">RecBCD enzyme subunit RecD</fullName>
        <ecNumber evidence="11">5.6.2.3</ecNumber>
    </recommendedName>
    <alternativeName>
        <fullName evidence="11">DNA 5'-3' helicase subunit RecD</fullName>
    </alternativeName>
    <alternativeName>
        <fullName evidence="11">Exonuclease V subunit RecD</fullName>
        <shortName evidence="11">ExoV subunit RecD</shortName>
    </alternativeName>
    <alternativeName>
        <fullName evidence="11">Helicase/nuclease RecBCD subunit RecD</fullName>
    </alternativeName>
</protein>
<evidence type="ECO:0000313" key="13">
    <source>
        <dbReference type="EMBL" id="OOF69766.1"/>
    </source>
</evidence>
<reference evidence="13 14" key="1">
    <citation type="submission" date="2016-10" db="EMBL/GenBank/DDBJ databases">
        <title>Rodentibacter gen. nov. and new species.</title>
        <authorList>
            <person name="Christensen H."/>
        </authorList>
    </citation>
    <scope>NUCLEOTIDE SEQUENCE [LARGE SCALE GENOMIC DNA]</scope>
    <source>
        <strain evidence="13 14">1998236014</strain>
    </source>
</reference>
<dbReference type="InterPro" id="IPR049550">
    <property type="entry name" value="RecD_N"/>
</dbReference>
<feature type="domain" description="AAA+ ATPase" evidence="12">
    <location>
        <begin position="186"/>
        <end position="350"/>
    </location>
</feature>
<dbReference type="HAMAP" id="MF_01487">
    <property type="entry name" value="RecD"/>
    <property type="match status" value="1"/>
</dbReference>
<keyword evidence="14" id="KW-1185">Reference proteome</keyword>
<dbReference type="InterPro" id="IPR027785">
    <property type="entry name" value="UvrD-like_helicase_C"/>
</dbReference>
<evidence type="ECO:0000259" key="12">
    <source>
        <dbReference type="SMART" id="SM00382"/>
    </source>
</evidence>
<evidence type="ECO:0000256" key="10">
    <source>
        <dbReference type="ARBA" id="ARBA00023235"/>
    </source>
</evidence>
<name>A0ABX3KYC8_9PAST</name>
<dbReference type="Proteomes" id="UP000188820">
    <property type="component" value="Unassembled WGS sequence"/>
</dbReference>
<feature type="binding site" evidence="11">
    <location>
        <begin position="194"/>
        <end position="201"/>
    </location>
    <ligand>
        <name>ATP</name>
        <dbReference type="ChEBI" id="CHEBI:30616"/>
    </ligand>
</feature>
<evidence type="ECO:0000256" key="1">
    <source>
        <dbReference type="ARBA" id="ARBA00022722"/>
    </source>
</evidence>
<evidence type="ECO:0000256" key="3">
    <source>
        <dbReference type="ARBA" id="ARBA00022763"/>
    </source>
</evidence>
<dbReference type="RefSeq" id="WP_077463170.1">
    <property type="nucleotide sequence ID" value="NZ_MLAA01000023.1"/>
</dbReference>
<keyword evidence="8 11" id="KW-0238">DNA-binding</keyword>
<dbReference type="EC" id="5.6.2.3" evidence="11"/>
<comment type="caution">
    <text evidence="13">The sequence shown here is derived from an EMBL/GenBank/DDBJ whole genome shotgun (WGS) entry which is preliminary data.</text>
</comment>
<dbReference type="InterPro" id="IPR003593">
    <property type="entry name" value="AAA+_ATPase"/>
</dbReference>
<keyword evidence="4 11" id="KW-0378">Hydrolase</keyword>
<comment type="similarity">
    <text evidence="11">Belongs to the RecD family.</text>
</comment>
<dbReference type="PANTHER" id="PTHR43788">
    <property type="entry name" value="DNA2/NAM7 HELICASE FAMILY MEMBER"/>
    <property type="match status" value="1"/>
</dbReference>
<keyword evidence="10 11" id="KW-0413">Isomerase</keyword>
<dbReference type="SMART" id="SM00382">
    <property type="entry name" value="AAA"/>
    <property type="match status" value="1"/>
</dbReference>
<evidence type="ECO:0000256" key="7">
    <source>
        <dbReference type="ARBA" id="ARBA00022840"/>
    </source>
</evidence>
<dbReference type="Pfam" id="PF13538">
    <property type="entry name" value="UvrD_C_2"/>
    <property type="match status" value="1"/>
</dbReference>
<sequence>MLALLDELKQKQIISSADFYFAKLIGEKQENQPEAIKNLAMLLAVLCNQSVQQGNICLVLNDNILQQFFYSGLCQFEKDYIALIKQKIGDYPVYQWQSLLQDNVAFTEYPQQKVAPLVFQFNALYFYRYWKDERIIALYLKSAVKNQRVLLASNVEIAKALDRYFFTSGNKVDIDWQKIAAAVALSQQFSIISGGPGTGKTTTVAKLLAALQTLSQGQLHIKLVAPTGKAAARLTESLNNSLQKLKQEKLLSNELVDRIPTSAQTIHRLLGVRPFSDKVIYDVNNPLQIDLLVVDEASMIDLTLMAKLMQALRPDTRLILLGDKDQLSAVEAGAVLAELLSFHQAETPYSPAQTQYLKEVTGYQLVESIKVNRLQDSVASLKFSYRAKEAPYILRLAEKINEGKGWESREEFNGNNSLIWHELSGRSNLTEILCLAVEKYQQYLLLILHQLGRNNNEQLSEIFQAFNSCRFLTALRIGEFGVENLNQKIAESLRRQALVKFKSSQDWYLGKPIMITQNDDTVKLYNGDIGLYLGDGTVYFEQGEGQYRAVPTSRIPSYEPAFAMTVHKSQGSEFEHTVLVLPVEFNPILSRELVYTAITRAKKTLTVFANSRVWDHSLNQMTQRQSSLRYLLNEE</sequence>
<dbReference type="Gene3D" id="3.40.50.300">
    <property type="entry name" value="P-loop containing nucleotide triphosphate hydrolases"/>
    <property type="match status" value="3"/>
</dbReference>
<dbReference type="Gene3D" id="1.10.10.1020">
    <property type="entry name" value="RecBCD complex, subunit RecD, N-terminal domain"/>
    <property type="match status" value="1"/>
</dbReference>
<evidence type="ECO:0000256" key="8">
    <source>
        <dbReference type="ARBA" id="ARBA00023125"/>
    </source>
</evidence>
<dbReference type="Pfam" id="PF21185">
    <property type="entry name" value="RecD_N"/>
    <property type="match status" value="1"/>
</dbReference>
<dbReference type="EMBL" id="MLAA01000023">
    <property type="protein sequence ID" value="OOF69766.1"/>
    <property type="molecule type" value="Genomic_DNA"/>
</dbReference>
<dbReference type="SUPFAM" id="SSF52540">
    <property type="entry name" value="P-loop containing nucleoside triphosphate hydrolases"/>
    <property type="match status" value="2"/>
</dbReference>
<keyword evidence="5 11" id="KW-0347">Helicase</keyword>
<evidence type="ECO:0000256" key="11">
    <source>
        <dbReference type="HAMAP-Rule" id="MF_01487"/>
    </source>
</evidence>
<evidence type="ECO:0000256" key="5">
    <source>
        <dbReference type="ARBA" id="ARBA00022806"/>
    </source>
</evidence>
<comment type="function">
    <text evidence="11">A helicase/nuclease that prepares dsDNA breaks (DSB) for recombinational DNA repair. Binds to DSBs and unwinds DNA via a highly rapid and processive ATP-dependent bidirectional helicase activity. Unwinds dsDNA until it encounters a Chi (crossover hotspot instigator) sequence from the 3' direction. Cuts ssDNA a few nucleotides 3' to the Chi site. The properties and activities of the enzyme are changed at Chi. The Chi-altered holoenzyme produces a long 3'-ssDNA overhang and facilitates RecA-binding to the ssDNA for homologous DNA recombination and repair. Holoenzyme degrades any linearized DNA that is unable to undergo homologous recombination. In the holoenzyme this subunit has ssDNA-dependent ATPase and 5'-3' helicase activity. When added to pre-assembled RecBC greatly stimulates nuclease activity and augments holoenzyme processivity. Negatively regulates the RecA-loading ability of RecBCD.</text>
</comment>
<comment type="miscellaneous">
    <text evidence="11">In the RecBCD complex, RecB has a slow 3'-5' helicase, an exonuclease activity and loads RecA onto ssDNA, RecD has a fast 5'-3' helicase activity, while RecC stimulates the ATPase and processivity of the RecB helicase and contributes to recognition of the Chi site.</text>
</comment>
<keyword evidence="2 11" id="KW-0547">Nucleotide-binding</keyword>
<dbReference type="NCBIfam" id="TIGR01447">
    <property type="entry name" value="recD"/>
    <property type="match status" value="1"/>
</dbReference>
<dbReference type="Pfam" id="PF13245">
    <property type="entry name" value="AAA_19"/>
    <property type="match status" value="1"/>
</dbReference>
<dbReference type="InterPro" id="IPR006344">
    <property type="entry name" value="RecD"/>
</dbReference>
<gene>
    <name evidence="11" type="primary">recD</name>
    <name evidence="13" type="ORF">BKG89_05440</name>
</gene>
<dbReference type="CDD" id="cd18809">
    <property type="entry name" value="SF1_C_RecD"/>
    <property type="match status" value="1"/>
</dbReference>
<comment type="subunit">
    <text evidence="11">Heterotrimer of RecB, RecC and RecD. All subunits contribute to DNA-binding.</text>
</comment>
<evidence type="ECO:0000313" key="14">
    <source>
        <dbReference type="Proteomes" id="UP000188820"/>
    </source>
</evidence>
<dbReference type="CDD" id="cd17933">
    <property type="entry name" value="DEXSc_RecD-like"/>
    <property type="match status" value="1"/>
</dbReference>